<keyword evidence="2 5" id="KW-0812">Transmembrane</keyword>
<dbReference type="PANTHER" id="PTHR33507">
    <property type="entry name" value="INNER MEMBRANE PROTEIN YBBJ"/>
    <property type="match status" value="1"/>
</dbReference>
<reference evidence="8" key="1">
    <citation type="journal article" date="2019" name="Int. J. Syst. Evol. Microbiol.">
        <title>The Global Catalogue of Microorganisms (GCM) 10K type strain sequencing project: providing services to taxonomists for standard genome sequencing and annotation.</title>
        <authorList>
            <consortium name="The Broad Institute Genomics Platform"/>
            <consortium name="The Broad Institute Genome Sequencing Center for Infectious Disease"/>
            <person name="Wu L."/>
            <person name="Ma J."/>
        </authorList>
    </citation>
    <scope>NUCLEOTIDE SEQUENCE [LARGE SCALE GENOMIC DNA]</scope>
    <source>
        <strain evidence="8">JCM 16956</strain>
    </source>
</reference>
<dbReference type="Proteomes" id="UP001501000">
    <property type="component" value="Unassembled WGS sequence"/>
</dbReference>
<evidence type="ECO:0000259" key="6">
    <source>
        <dbReference type="Pfam" id="PF01957"/>
    </source>
</evidence>
<accession>A0ABP7N3F7</accession>
<keyword evidence="4 5" id="KW-0472">Membrane</keyword>
<comment type="subcellular location">
    <subcellularLocation>
        <location evidence="1">Membrane</location>
        <topology evidence="1">Multi-pass membrane protein</topology>
    </subcellularLocation>
</comment>
<feature type="transmembrane region" description="Helical" evidence="5">
    <location>
        <begin position="50"/>
        <end position="68"/>
    </location>
</feature>
<dbReference type="PANTHER" id="PTHR33507:SF3">
    <property type="entry name" value="INNER MEMBRANE PROTEIN YBBJ"/>
    <property type="match status" value="1"/>
</dbReference>
<sequence length="144" mass="14792">MDLWLIWLITAGVLAVAEIFTLTAALGILGVAAAVTAGAAALGLPPPLQLVVFTALATISLVFARPLASRVLLGTPEAERFGTDALVGRAARVVSEVTAAGGRVRIGGEVWTARAYDETLVIPPGATVDVMEIDGATAVVYPRE</sequence>
<dbReference type="SUPFAM" id="SSF141322">
    <property type="entry name" value="NfeD domain-like"/>
    <property type="match status" value="1"/>
</dbReference>
<organism evidence="7 8">
    <name type="scientific">Streptomyces gulbargensis</name>
    <dbReference type="NCBI Taxonomy" id="364901"/>
    <lineage>
        <taxon>Bacteria</taxon>
        <taxon>Bacillati</taxon>
        <taxon>Actinomycetota</taxon>
        <taxon>Actinomycetes</taxon>
        <taxon>Kitasatosporales</taxon>
        <taxon>Streptomycetaceae</taxon>
        <taxon>Streptomyces</taxon>
    </lineage>
</organism>
<gene>
    <name evidence="7" type="ORF">GCM10022244_50550</name>
</gene>
<evidence type="ECO:0000256" key="4">
    <source>
        <dbReference type="ARBA" id="ARBA00023136"/>
    </source>
</evidence>
<keyword evidence="3 5" id="KW-1133">Transmembrane helix</keyword>
<dbReference type="Gene3D" id="2.40.50.140">
    <property type="entry name" value="Nucleic acid-binding proteins"/>
    <property type="match status" value="1"/>
</dbReference>
<comment type="caution">
    <text evidence="7">The sequence shown here is derived from an EMBL/GenBank/DDBJ whole genome shotgun (WGS) entry which is preliminary data.</text>
</comment>
<evidence type="ECO:0000256" key="5">
    <source>
        <dbReference type="SAM" id="Phobius"/>
    </source>
</evidence>
<feature type="domain" description="NfeD-like C-terminal" evidence="6">
    <location>
        <begin position="84"/>
        <end position="142"/>
    </location>
</feature>
<dbReference type="InterPro" id="IPR052165">
    <property type="entry name" value="Membrane_assoc_protease"/>
</dbReference>
<evidence type="ECO:0000313" key="7">
    <source>
        <dbReference type="EMBL" id="GAA3935935.1"/>
    </source>
</evidence>
<evidence type="ECO:0000256" key="2">
    <source>
        <dbReference type="ARBA" id="ARBA00022692"/>
    </source>
</evidence>
<dbReference type="InterPro" id="IPR012340">
    <property type="entry name" value="NA-bd_OB-fold"/>
</dbReference>
<protein>
    <submittedName>
        <fullName evidence="7">NfeD family protein</fullName>
    </submittedName>
</protein>
<keyword evidence="8" id="KW-1185">Reference proteome</keyword>
<evidence type="ECO:0000256" key="1">
    <source>
        <dbReference type="ARBA" id="ARBA00004141"/>
    </source>
</evidence>
<dbReference type="EMBL" id="BAABAJ010000022">
    <property type="protein sequence ID" value="GAA3935935.1"/>
    <property type="molecule type" value="Genomic_DNA"/>
</dbReference>
<name>A0ABP7N3F7_9ACTN</name>
<proteinExistence type="predicted"/>
<dbReference type="InterPro" id="IPR002810">
    <property type="entry name" value="NfeD-like_C"/>
</dbReference>
<evidence type="ECO:0000313" key="8">
    <source>
        <dbReference type="Proteomes" id="UP001501000"/>
    </source>
</evidence>
<dbReference type="RefSeq" id="WP_345286712.1">
    <property type="nucleotide sequence ID" value="NZ_BAABAJ010000022.1"/>
</dbReference>
<dbReference type="Pfam" id="PF01957">
    <property type="entry name" value="NfeD"/>
    <property type="match status" value="1"/>
</dbReference>
<evidence type="ECO:0000256" key="3">
    <source>
        <dbReference type="ARBA" id="ARBA00022989"/>
    </source>
</evidence>